<evidence type="ECO:0000313" key="6">
    <source>
        <dbReference type="Proteomes" id="UP000649345"/>
    </source>
</evidence>
<feature type="domain" description="ABC transporter" evidence="4">
    <location>
        <begin position="4"/>
        <end position="251"/>
    </location>
</feature>
<dbReference type="Pfam" id="PF12399">
    <property type="entry name" value="BCA_ABC_TP_C"/>
    <property type="match status" value="1"/>
</dbReference>
<comment type="caution">
    <text evidence="5">The sequence shown here is derived from an EMBL/GenBank/DDBJ whole genome shotgun (WGS) entry which is preliminary data.</text>
</comment>
<dbReference type="PROSITE" id="PS50893">
    <property type="entry name" value="ABC_TRANSPORTER_2"/>
    <property type="match status" value="1"/>
</dbReference>
<dbReference type="EMBL" id="JACOOR010000009">
    <property type="protein sequence ID" value="MBC5661001.1"/>
    <property type="molecule type" value="Genomic_DNA"/>
</dbReference>
<dbReference type="GO" id="GO:0005524">
    <property type="term" value="F:ATP binding"/>
    <property type="evidence" value="ECO:0007669"/>
    <property type="project" value="UniProtKB-KW"/>
</dbReference>
<dbReference type="GO" id="GO:0015188">
    <property type="term" value="F:L-isoleucine transmembrane transporter activity"/>
    <property type="evidence" value="ECO:0007669"/>
    <property type="project" value="TreeGrafter"/>
</dbReference>
<dbReference type="GO" id="GO:0005886">
    <property type="term" value="C:plasma membrane"/>
    <property type="evidence" value="ECO:0007669"/>
    <property type="project" value="TreeGrafter"/>
</dbReference>
<dbReference type="Proteomes" id="UP000649345">
    <property type="component" value="Unassembled WGS sequence"/>
</dbReference>
<dbReference type="GO" id="GO:0015192">
    <property type="term" value="F:L-phenylalanine transmembrane transporter activity"/>
    <property type="evidence" value="ECO:0007669"/>
    <property type="project" value="TreeGrafter"/>
</dbReference>
<evidence type="ECO:0000256" key="1">
    <source>
        <dbReference type="ARBA" id="ARBA00022448"/>
    </source>
</evidence>
<proteinExistence type="predicted"/>
<gene>
    <name evidence="5" type="ORF">H8S44_14660</name>
</gene>
<dbReference type="SMART" id="SM00382">
    <property type="entry name" value="AAA"/>
    <property type="match status" value="1"/>
</dbReference>
<dbReference type="PANTHER" id="PTHR45772">
    <property type="entry name" value="CONSERVED COMPONENT OF ABC TRANSPORTER FOR NATURAL AMINO ACIDS-RELATED"/>
    <property type="match status" value="1"/>
</dbReference>
<dbReference type="FunFam" id="3.40.50.300:FF:000421">
    <property type="entry name" value="Branched-chain amino acid ABC transporter ATP-binding protein"/>
    <property type="match status" value="1"/>
</dbReference>
<dbReference type="InterPro" id="IPR003593">
    <property type="entry name" value="AAA+_ATPase"/>
</dbReference>
<evidence type="ECO:0000259" key="4">
    <source>
        <dbReference type="PROSITE" id="PS50893"/>
    </source>
</evidence>
<dbReference type="InterPro" id="IPR032823">
    <property type="entry name" value="BCA_ABC_TP_C"/>
</dbReference>
<dbReference type="RefSeq" id="WP_186873938.1">
    <property type="nucleotide sequence ID" value="NZ_JACOOR010000009.1"/>
</dbReference>
<reference evidence="5" key="1">
    <citation type="submission" date="2020-08" db="EMBL/GenBank/DDBJ databases">
        <title>Genome public.</title>
        <authorList>
            <person name="Liu C."/>
            <person name="Sun Q."/>
        </authorList>
    </citation>
    <scope>NUCLEOTIDE SEQUENCE</scope>
    <source>
        <strain evidence="5">NSJ-68</strain>
    </source>
</reference>
<dbReference type="GO" id="GO:1903805">
    <property type="term" value="P:L-valine import across plasma membrane"/>
    <property type="evidence" value="ECO:0007669"/>
    <property type="project" value="TreeGrafter"/>
</dbReference>
<dbReference type="Pfam" id="PF00005">
    <property type="entry name" value="ABC_tran"/>
    <property type="match status" value="1"/>
</dbReference>
<accession>A0A923RNY2</accession>
<dbReference type="InterPro" id="IPR051120">
    <property type="entry name" value="ABC_AA/LPS_Transport"/>
</dbReference>
<dbReference type="CDD" id="cd03219">
    <property type="entry name" value="ABC_Mj1267_LivG_branched"/>
    <property type="match status" value="1"/>
</dbReference>
<keyword evidence="2" id="KW-0547">Nucleotide-binding</keyword>
<dbReference type="SUPFAM" id="SSF52540">
    <property type="entry name" value="P-loop containing nucleoside triphosphate hydrolases"/>
    <property type="match status" value="1"/>
</dbReference>
<protein>
    <submittedName>
        <fullName evidence="5">ABC transporter ATP-binding protein</fullName>
    </submittedName>
</protein>
<dbReference type="InterPro" id="IPR003439">
    <property type="entry name" value="ABC_transporter-like_ATP-bd"/>
</dbReference>
<organism evidence="5 6">
    <name type="scientific">Anaerosacchariphilus hominis</name>
    <dbReference type="NCBI Taxonomy" id="2763017"/>
    <lineage>
        <taxon>Bacteria</taxon>
        <taxon>Bacillati</taxon>
        <taxon>Bacillota</taxon>
        <taxon>Clostridia</taxon>
        <taxon>Lachnospirales</taxon>
        <taxon>Lachnospiraceae</taxon>
        <taxon>Anaerosacchariphilus</taxon>
    </lineage>
</organism>
<name>A0A923RNY2_9FIRM</name>
<dbReference type="GO" id="GO:0042941">
    <property type="term" value="P:D-alanine transmembrane transport"/>
    <property type="evidence" value="ECO:0007669"/>
    <property type="project" value="TreeGrafter"/>
</dbReference>
<keyword evidence="3 5" id="KW-0067">ATP-binding</keyword>
<keyword evidence="6" id="KW-1185">Reference proteome</keyword>
<dbReference type="GO" id="GO:0005304">
    <property type="term" value="F:L-valine transmembrane transporter activity"/>
    <property type="evidence" value="ECO:0007669"/>
    <property type="project" value="TreeGrafter"/>
</dbReference>
<evidence type="ECO:0000313" key="5">
    <source>
        <dbReference type="EMBL" id="MBC5661001.1"/>
    </source>
</evidence>
<keyword evidence="1" id="KW-0813">Transport</keyword>
<dbReference type="Gene3D" id="3.40.50.300">
    <property type="entry name" value="P-loop containing nucleotide triphosphate hydrolases"/>
    <property type="match status" value="1"/>
</dbReference>
<dbReference type="PANTHER" id="PTHR45772:SF7">
    <property type="entry name" value="AMINO ACID ABC TRANSPORTER ATP-BINDING PROTEIN"/>
    <property type="match status" value="1"/>
</dbReference>
<sequence length="253" mass="28217">MKVLTVNHVTQRFGGLTALSDINLEIREHEIVGVIGPNGAGKSTLFNVITGMYAPTEGDVYLGETCISGWKPYEITAAGLGRTFQNIRLFPRMTALENVILGMHCRRQTTLPQIIFSTRRKKEEEERCRKEALRLLSIVGLEGKELAMPSSLPYGEQRRLEIARALATQPRLLLLDEPAAGMNENETAQLLEIVKSLKSIGCAIVLIEHDMKFVMNVCERLYVLNHGEQIADGTPEEIRNNPLVIEAYLGSEE</sequence>
<evidence type="ECO:0000256" key="3">
    <source>
        <dbReference type="ARBA" id="ARBA00022840"/>
    </source>
</evidence>
<dbReference type="GO" id="GO:1903806">
    <property type="term" value="P:L-isoleucine import across plasma membrane"/>
    <property type="evidence" value="ECO:0007669"/>
    <property type="project" value="TreeGrafter"/>
</dbReference>
<dbReference type="GO" id="GO:0015808">
    <property type="term" value="P:L-alanine transport"/>
    <property type="evidence" value="ECO:0007669"/>
    <property type="project" value="TreeGrafter"/>
</dbReference>
<dbReference type="GO" id="GO:0016887">
    <property type="term" value="F:ATP hydrolysis activity"/>
    <property type="evidence" value="ECO:0007669"/>
    <property type="project" value="InterPro"/>
</dbReference>
<dbReference type="AlphaFoldDB" id="A0A923RNY2"/>
<dbReference type="InterPro" id="IPR027417">
    <property type="entry name" value="P-loop_NTPase"/>
</dbReference>
<evidence type="ECO:0000256" key="2">
    <source>
        <dbReference type="ARBA" id="ARBA00022741"/>
    </source>
</evidence>